<name>A0A645HUU7_9ZZZZ</name>
<evidence type="ECO:0000313" key="1">
    <source>
        <dbReference type="EMBL" id="MPN42798.1"/>
    </source>
</evidence>
<comment type="caution">
    <text evidence="1">The sequence shown here is derived from an EMBL/GenBank/DDBJ whole genome shotgun (WGS) entry which is preliminary data.</text>
</comment>
<sequence length="46" mass="4875">MNDVSYIGFVDSHPESDGGDNHICFLHQEGVLVVAPVGGIHAGVVW</sequence>
<protein>
    <submittedName>
        <fullName evidence="1">Uncharacterized protein</fullName>
    </submittedName>
</protein>
<reference evidence="1" key="1">
    <citation type="submission" date="2019-08" db="EMBL/GenBank/DDBJ databases">
        <authorList>
            <person name="Kucharzyk K."/>
            <person name="Murdoch R.W."/>
            <person name="Higgins S."/>
            <person name="Loffler F."/>
        </authorList>
    </citation>
    <scope>NUCLEOTIDE SEQUENCE</scope>
</reference>
<proteinExistence type="predicted"/>
<accession>A0A645HUU7</accession>
<dbReference type="AlphaFoldDB" id="A0A645HUU7"/>
<gene>
    <name evidence="1" type="ORF">SDC9_190356</name>
</gene>
<dbReference type="EMBL" id="VSSQ01100782">
    <property type="protein sequence ID" value="MPN42798.1"/>
    <property type="molecule type" value="Genomic_DNA"/>
</dbReference>
<organism evidence="1">
    <name type="scientific">bioreactor metagenome</name>
    <dbReference type="NCBI Taxonomy" id="1076179"/>
    <lineage>
        <taxon>unclassified sequences</taxon>
        <taxon>metagenomes</taxon>
        <taxon>ecological metagenomes</taxon>
    </lineage>
</organism>